<evidence type="ECO:0000313" key="2">
    <source>
        <dbReference type="Proteomes" id="UP000008514"/>
    </source>
</evidence>
<protein>
    <submittedName>
        <fullName evidence="1">Uncharacterized protein</fullName>
    </submittedName>
</protein>
<sequence>MRKIKFIGGARLGGVNYTWPLVILTTTESELILKTIFQNKYIFPKEDIHDIKSMTWLPILAEGIKISHKVSSYPEFITFWYWKPYQFLKSLKSLGFKL</sequence>
<dbReference type="KEGG" id="ptq:P700755_000321"/>
<evidence type="ECO:0000313" key="1">
    <source>
        <dbReference type="EMBL" id="AFU67359.1"/>
    </source>
</evidence>
<accession>K4IAA4</accession>
<proteinExistence type="predicted"/>
<reference evidence="1" key="2">
    <citation type="submission" date="2012-09" db="EMBL/GenBank/DDBJ databases">
        <title>The complete sequence of Psychroflexus torquis an extreme psychrophile from sea-ice that is stimulated by light.</title>
        <authorList>
            <person name="Feng S."/>
            <person name="Powell S.M."/>
            <person name="Bowman J.P."/>
        </authorList>
    </citation>
    <scope>NUCLEOTIDE SEQUENCE [LARGE SCALE GENOMIC DNA]</scope>
    <source>
        <strain evidence="1">ATCC 700755</strain>
    </source>
</reference>
<dbReference type="Proteomes" id="UP000008514">
    <property type="component" value="Chromosome"/>
</dbReference>
<gene>
    <name evidence="1" type="ordered locus">P700755_000321</name>
</gene>
<dbReference type="AlphaFoldDB" id="K4IAA4"/>
<keyword evidence="2" id="KW-1185">Reference proteome</keyword>
<dbReference type="EMBL" id="CP003879">
    <property type="protein sequence ID" value="AFU67359.1"/>
    <property type="molecule type" value="Genomic_DNA"/>
</dbReference>
<reference evidence="1" key="1">
    <citation type="submission" date="2006-03" db="EMBL/GenBank/DDBJ databases">
        <authorList>
            <person name="Bowman J."/>
            <person name="Ferriera S."/>
            <person name="Johnson J."/>
            <person name="Kravitz S."/>
            <person name="Halpern A."/>
            <person name="Remington K."/>
            <person name="Beeson K."/>
            <person name="Tran B."/>
            <person name="Rogers Y.-H."/>
            <person name="Friedman R."/>
            <person name="Venter J.C."/>
        </authorList>
    </citation>
    <scope>NUCLEOTIDE SEQUENCE [LARGE SCALE GENOMIC DNA]</scope>
    <source>
        <strain evidence="1">ATCC 700755</strain>
    </source>
</reference>
<name>K4IAA4_PSYTT</name>
<dbReference type="eggNOG" id="ENOG50338ZU">
    <property type="taxonomic scope" value="Bacteria"/>
</dbReference>
<dbReference type="RefSeq" id="WP_015022978.1">
    <property type="nucleotide sequence ID" value="NC_018721.1"/>
</dbReference>
<dbReference type="HOGENOM" id="CLU_2331640_0_0_10"/>
<organism evidence="1 2">
    <name type="scientific">Psychroflexus torquis (strain ATCC 700755 / CIP 106069 / ACAM 623)</name>
    <dbReference type="NCBI Taxonomy" id="313595"/>
    <lineage>
        <taxon>Bacteria</taxon>
        <taxon>Pseudomonadati</taxon>
        <taxon>Bacteroidota</taxon>
        <taxon>Flavobacteriia</taxon>
        <taxon>Flavobacteriales</taxon>
        <taxon>Flavobacteriaceae</taxon>
        <taxon>Psychroflexus</taxon>
    </lineage>
</organism>
<dbReference type="OrthoDB" id="1253105at2"/>